<accession>A0A1E3NU89</accession>
<dbReference type="RefSeq" id="XP_019035968.1">
    <property type="nucleotide sequence ID" value="XM_019186015.1"/>
</dbReference>
<dbReference type="InterPro" id="IPR004000">
    <property type="entry name" value="Actin"/>
</dbReference>
<name>A0A1E3NU89_WICAA</name>
<dbReference type="Pfam" id="PF00022">
    <property type="entry name" value="Actin"/>
    <property type="match status" value="1"/>
</dbReference>
<proteinExistence type="inferred from homology"/>
<reference evidence="2 3" key="1">
    <citation type="journal article" date="2016" name="Proc. Natl. Acad. Sci. U.S.A.">
        <title>Comparative genomics of biotechnologically important yeasts.</title>
        <authorList>
            <person name="Riley R."/>
            <person name="Haridas S."/>
            <person name="Wolfe K.H."/>
            <person name="Lopes M.R."/>
            <person name="Hittinger C.T."/>
            <person name="Goeker M."/>
            <person name="Salamov A.A."/>
            <person name="Wisecaver J.H."/>
            <person name="Long T.M."/>
            <person name="Calvey C.H."/>
            <person name="Aerts A.L."/>
            <person name="Barry K.W."/>
            <person name="Choi C."/>
            <person name="Clum A."/>
            <person name="Coughlan A.Y."/>
            <person name="Deshpande S."/>
            <person name="Douglass A.P."/>
            <person name="Hanson S.J."/>
            <person name="Klenk H.-P."/>
            <person name="LaButti K.M."/>
            <person name="Lapidus A."/>
            <person name="Lindquist E.A."/>
            <person name="Lipzen A.M."/>
            <person name="Meier-Kolthoff J.P."/>
            <person name="Ohm R.A."/>
            <person name="Otillar R.P."/>
            <person name="Pangilinan J.L."/>
            <person name="Peng Y."/>
            <person name="Rokas A."/>
            <person name="Rosa C.A."/>
            <person name="Scheuner C."/>
            <person name="Sibirny A.A."/>
            <person name="Slot J.C."/>
            <person name="Stielow J.B."/>
            <person name="Sun H."/>
            <person name="Kurtzman C.P."/>
            <person name="Blackwell M."/>
            <person name="Grigoriev I.V."/>
            <person name="Jeffries T.W."/>
        </authorList>
    </citation>
    <scope>NUCLEOTIDE SEQUENCE [LARGE SCALE GENOMIC DNA]</scope>
    <source>
        <strain evidence="3">ATCC 58044 / CBS 1984 / NCYC 433 / NRRL Y-366-8</strain>
    </source>
</reference>
<evidence type="ECO:0008006" key="4">
    <source>
        <dbReference type="Google" id="ProtNLM"/>
    </source>
</evidence>
<evidence type="ECO:0000313" key="2">
    <source>
        <dbReference type="EMBL" id="ODQ56761.1"/>
    </source>
</evidence>
<dbReference type="GeneID" id="30203261"/>
<dbReference type="GO" id="GO:0016514">
    <property type="term" value="C:SWI/SNF complex"/>
    <property type="evidence" value="ECO:0007669"/>
    <property type="project" value="EnsemblFungi"/>
</dbReference>
<dbReference type="CDD" id="cd10208">
    <property type="entry name" value="ASKHA_NBD_ScArp9-like"/>
    <property type="match status" value="1"/>
</dbReference>
<keyword evidence="3" id="KW-1185">Reference proteome</keyword>
<organism evidence="2 3">
    <name type="scientific">Wickerhamomyces anomalus (strain ATCC 58044 / CBS 1984 / NCYC 433 / NRRL Y-366-8)</name>
    <name type="common">Yeast</name>
    <name type="synonym">Hansenula anomala</name>
    <dbReference type="NCBI Taxonomy" id="683960"/>
    <lineage>
        <taxon>Eukaryota</taxon>
        <taxon>Fungi</taxon>
        <taxon>Dikarya</taxon>
        <taxon>Ascomycota</taxon>
        <taxon>Saccharomycotina</taxon>
        <taxon>Saccharomycetes</taxon>
        <taxon>Phaffomycetales</taxon>
        <taxon>Wickerhamomycetaceae</taxon>
        <taxon>Wickerhamomyces</taxon>
    </lineage>
</organism>
<dbReference type="AlphaFoldDB" id="A0A1E3NU89"/>
<protein>
    <recommendedName>
        <fullName evidence="4">Actin-like protein ARP9</fullName>
    </recommendedName>
</protein>
<dbReference type="SUPFAM" id="SSF53067">
    <property type="entry name" value="Actin-like ATPase domain"/>
    <property type="match status" value="2"/>
</dbReference>
<dbReference type="PANTHER" id="PTHR11937">
    <property type="entry name" value="ACTIN"/>
    <property type="match status" value="1"/>
</dbReference>
<comment type="similarity">
    <text evidence="1">Belongs to the actin family.</text>
</comment>
<dbReference type="Gene3D" id="3.90.640.60">
    <property type="match status" value="1"/>
</dbReference>
<dbReference type="Proteomes" id="UP000094112">
    <property type="component" value="Unassembled WGS sequence"/>
</dbReference>
<evidence type="ECO:0000313" key="3">
    <source>
        <dbReference type="Proteomes" id="UP000094112"/>
    </source>
</evidence>
<dbReference type="GO" id="GO:0006368">
    <property type="term" value="P:transcription elongation by RNA polymerase II"/>
    <property type="evidence" value="ECO:0007669"/>
    <property type="project" value="EnsemblFungi"/>
</dbReference>
<dbReference type="GO" id="GO:0016586">
    <property type="term" value="C:RSC-type complex"/>
    <property type="evidence" value="ECO:0007669"/>
    <property type="project" value="EnsemblFungi"/>
</dbReference>
<dbReference type="GO" id="GO:0045944">
    <property type="term" value="P:positive regulation of transcription by RNA polymerase II"/>
    <property type="evidence" value="ECO:0007669"/>
    <property type="project" value="EnsemblFungi"/>
</dbReference>
<dbReference type="InterPro" id="IPR043129">
    <property type="entry name" value="ATPase_NBD"/>
</dbReference>
<gene>
    <name evidence="2" type="ORF">WICANDRAFT_86219</name>
</gene>
<sequence length="434" mass="49024">MAPFHEEHFLIISPGSKITLVQFGIHDSTYTPPVIEVPTKVYKHPTKENFFLSKGEETDVIYPIIKGKIVNINAFNFFLKLIYKSILSKNPNINNIPFLLLSSAGWSRLDIEYITQYVFESMELNAFTVIPSSLATVYAYGAQPNGVIIDIGFDKTEITPVVDYEVVNHAKKTLDVGGNDINKQLSKLLPNLTSSQIESLKKSSIYEVLNDEDKQNSFFGKDGFHQDEDDNEFDVAAIVTSGRTREILEEREKKGENSIPNSQLEKNSFIDQDDNEITIGKERFKGCENLISTISTKVHDCLTKIVDLSKRQECWDHILIVGKTSKLKGFIDSLNAQLIEDHLIGKELQENPAQAAFQTTSTSSIVYNQIPNSIKFGKMPEYFPEWKKAGYADGFFLGGQIVSKQIFGTNNEHFFVTRQSYNDKGPLAIWETSF</sequence>
<dbReference type="FunFam" id="3.90.640.60:FF:000002">
    <property type="entry name" value="Actin-like protein ARP9"/>
    <property type="match status" value="1"/>
</dbReference>
<evidence type="ECO:0000256" key="1">
    <source>
        <dbReference type="RuleBase" id="RU000487"/>
    </source>
</evidence>
<dbReference type="GO" id="GO:0005198">
    <property type="term" value="F:structural molecule activity"/>
    <property type="evidence" value="ECO:0007669"/>
    <property type="project" value="EnsemblFungi"/>
</dbReference>
<dbReference type="EMBL" id="KV454215">
    <property type="protein sequence ID" value="ODQ56761.1"/>
    <property type="molecule type" value="Genomic_DNA"/>
</dbReference>
<dbReference type="STRING" id="683960.A0A1E3NU89"/>
<dbReference type="OrthoDB" id="74201at2759"/>
<dbReference type="SMART" id="SM00268">
    <property type="entry name" value="ACTIN"/>
    <property type="match status" value="1"/>
</dbReference>
<dbReference type="Gene3D" id="3.30.420.40">
    <property type="match status" value="2"/>
</dbReference>
<dbReference type="GO" id="GO:0006337">
    <property type="term" value="P:nucleosome disassembly"/>
    <property type="evidence" value="ECO:0007669"/>
    <property type="project" value="EnsemblFungi"/>
</dbReference>